<dbReference type="HOGENOM" id="CLU_3021646_0_0_9"/>
<dbReference type="STRING" id="883081.HMPREF9698_00570"/>
<comment type="caution">
    <text evidence="2">The sequence shown here is derived from an EMBL/GenBank/DDBJ whole genome shotgun (WGS) entry which is preliminary data.</text>
</comment>
<dbReference type="Proteomes" id="UP000009875">
    <property type="component" value="Unassembled WGS sequence"/>
</dbReference>
<dbReference type="AlphaFoldDB" id="K9EB86"/>
<gene>
    <name evidence="2" type="ORF">HMPREF9698_00570</name>
</gene>
<reference evidence="2 3" key="1">
    <citation type="submission" date="2012-09" db="EMBL/GenBank/DDBJ databases">
        <title>The Genome Sequence of Alloiococcus otitis ATCC 51267.</title>
        <authorList>
            <consortium name="The Broad Institute Genome Sequencing Platform"/>
            <person name="Earl A."/>
            <person name="Ward D."/>
            <person name="Feldgarden M."/>
            <person name="Gevers D."/>
            <person name="Huys G."/>
            <person name="Walker B."/>
            <person name="Young S.K."/>
            <person name="Zeng Q."/>
            <person name="Gargeya S."/>
            <person name="Fitzgerald M."/>
            <person name="Haas B."/>
            <person name="Abouelleil A."/>
            <person name="Alvarado L."/>
            <person name="Arachchi H.M."/>
            <person name="Berlin A.M."/>
            <person name="Chapman S.B."/>
            <person name="Goldberg J."/>
            <person name="Griggs A."/>
            <person name="Gujja S."/>
            <person name="Hansen M."/>
            <person name="Howarth C."/>
            <person name="Imamovic A."/>
            <person name="Larimer J."/>
            <person name="McCowen C."/>
            <person name="Montmayeur A."/>
            <person name="Murphy C."/>
            <person name="Neiman D."/>
            <person name="Pearson M."/>
            <person name="Priest M."/>
            <person name="Roberts A."/>
            <person name="Saif S."/>
            <person name="Shea T."/>
            <person name="Sisk P."/>
            <person name="Sykes S."/>
            <person name="Wortman J."/>
            <person name="Nusbaum C."/>
            <person name="Birren B."/>
        </authorList>
    </citation>
    <scope>NUCLEOTIDE SEQUENCE [LARGE SCALE GENOMIC DNA]</scope>
    <source>
        <strain evidence="2 3">ATCC 51267</strain>
    </source>
</reference>
<sequence>MKKIAKFAMLSGSLLLLGACNNGSGDSAEESREDKQLVIYSNASSEGRVNGSYKM</sequence>
<keyword evidence="1" id="KW-0732">Signal</keyword>
<dbReference type="RefSeq" id="WP_003777191.1">
    <property type="nucleotide sequence ID" value="NZ_JH992958.1"/>
</dbReference>
<protein>
    <submittedName>
        <fullName evidence="2">Uncharacterized protein</fullName>
    </submittedName>
</protein>
<evidence type="ECO:0000256" key="1">
    <source>
        <dbReference type="SAM" id="SignalP"/>
    </source>
</evidence>
<dbReference type="EMBL" id="AGXA01000013">
    <property type="protein sequence ID" value="EKU93893.1"/>
    <property type="molecule type" value="Genomic_DNA"/>
</dbReference>
<feature type="chain" id="PRO_5039220821" evidence="1">
    <location>
        <begin position="19"/>
        <end position="55"/>
    </location>
</feature>
<keyword evidence="3" id="KW-1185">Reference proteome</keyword>
<proteinExistence type="predicted"/>
<evidence type="ECO:0000313" key="3">
    <source>
        <dbReference type="Proteomes" id="UP000009875"/>
    </source>
</evidence>
<feature type="signal peptide" evidence="1">
    <location>
        <begin position="1"/>
        <end position="18"/>
    </location>
</feature>
<name>K9EB86_9LACT</name>
<evidence type="ECO:0000313" key="2">
    <source>
        <dbReference type="EMBL" id="EKU93893.1"/>
    </source>
</evidence>
<accession>K9EB86</accession>
<dbReference type="PROSITE" id="PS51257">
    <property type="entry name" value="PROKAR_LIPOPROTEIN"/>
    <property type="match status" value="1"/>
</dbReference>
<organism evidence="2 3">
    <name type="scientific">Alloiococcus otitis ATCC 51267</name>
    <dbReference type="NCBI Taxonomy" id="883081"/>
    <lineage>
        <taxon>Bacteria</taxon>
        <taxon>Bacillati</taxon>
        <taxon>Bacillota</taxon>
        <taxon>Bacilli</taxon>
        <taxon>Lactobacillales</taxon>
        <taxon>Carnobacteriaceae</taxon>
        <taxon>Alloiococcus</taxon>
    </lineage>
</organism>